<dbReference type="eggNOG" id="COG1670">
    <property type="taxonomic scope" value="Bacteria"/>
</dbReference>
<dbReference type="Proteomes" id="UP000013911">
    <property type="component" value="Unassembled WGS sequence"/>
</dbReference>
<dbReference type="HOGENOM" id="CLU_074296_1_0_9"/>
<dbReference type="InterPro" id="IPR018060">
    <property type="entry name" value="HTH_AraC"/>
</dbReference>
<gene>
    <name evidence="3" type="ORF">H131_20322</name>
</gene>
<dbReference type="AlphaFoldDB" id="R7Z9D3"/>
<name>R7Z9D3_LYSSH</name>
<accession>R7Z9D3</accession>
<feature type="domain" description="HTH araC/xylS-type" evidence="1">
    <location>
        <begin position="235"/>
        <end position="269"/>
    </location>
</feature>
<dbReference type="Gene3D" id="3.40.630.30">
    <property type="match status" value="1"/>
</dbReference>
<evidence type="ECO:0000313" key="4">
    <source>
        <dbReference type="Proteomes" id="UP000013911"/>
    </source>
</evidence>
<evidence type="ECO:0000313" key="3">
    <source>
        <dbReference type="EMBL" id="EON70614.1"/>
    </source>
</evidence>
<dbReference type="SUPFAM" id="SSF55729">
    <property type="entry name" value="Acyl-CoA N-acyltransferases (Nat)"/>
    <property type="match status" value="1"/>
</dbReference>
<comment type="caution">
    <text evidence="3">The sequence shown here is derived from an EMBL/GenBank/DDBJ whole genome shotgun (WGS) entry which is preliminary data.</text>
</comment>
<evidence type="ECO:0008006" key="5">
    <source>
        <dbReference type="Google" id="ProtNLM"/>
    </source>
</evidence>
<dbReference type="GO" id="GO:0003700">
    <property type="term" value="F:DNA-binding transcription factor activity"/>
    <property type="evidence" value="ECO:0007669"/>
    <property type="project" value="InterPro"/>
</dbReference>
<feature type="domain" description="N-acetyltransferase" evidence="2">
    <location>
        <begin position="134"/>
        <end position="269"/>
    </location>
</feature>
<dbReference type="GO" id="GO:0043565">
    <property type="term" value="F:sequence-specific DNA binding"/>
    <property type="evidence" value="ECO:0007669"/>
    <property type="project" value="InterPro"/>
</dbReference>
<dbReference type="PROSITE" id="PS01124">
    <property type="entry name" value="HTH_ARAC_FAMILY_2"/>
    <property type="match status" value="1"/>
</dbReference>
<dbReference type="PROSITE" id="PS51186">
    <property type="entry name" value="GNAT"/>
    <property type="match status" value="1"/>
</dbReference>
<sequence length="269" mass="31150">MIILGEKDYEKAITILENNEKKTVPTFTYSVLNNYISGIVYADSKNPETILIGTQSGIYFVAGKEDNQKFNNFLLELYSQRKSEELRFTLFSANEHWDCVINELFKDNLKKMNRYSFIHDKKKSYEKSLFTNEYSMRRISEEQIACSSAYNEDYYNEYWGSVANFTAKGFGYCMLHKGQVISECTSIFASLQFSEIDIETHENYRGQGLGLIVAKAFINDCLEKDIMPRWDCDISNASSIRLAEKLGFSNPSEYSIFFKKSSEFTPRQS</sequence>
<organism evidence="3 4">
    <name type="scientific">Lysinibacillus sphaericus OT4b.31</name>
    <dbReference type="NCBI Taxonomy" id="1285586"/>
    <lineage>
        <taxon>Bacteria</taxon>
        <taxon>Bacillati</taxon>
        <taxon>Bacillota</taxon>
        <taxon>Bacilli</taxon>
        <taxon>Bacillales</taxon>
        <taxon>Bacillaceae</taxon>
        <taxon>Lysinibacillus</taxon>
    </lineage>
</organism>
<dbReference type="PANTHER" id="PTHR31143">
    <property type="match status" value="1"/>
</dbReference>
<proteinExistence type="predicted"/>
<dbReference type="InterPro" id="IPR016181">
    <property type="entry name" value="Acyl_CoA_acyltransferase"/>
</dbReference>
<dbReference type="GO" id="GO:0016747">
    <property type="term" value="F:acyltransferase activity, transferring groups other than amino-acyl groups"/>
    <property type="evidence" value="ECO:0007669"/>
    <property type="project" value="InterPro"/>
</dbReference>
<evidence type="ECO:0000259" key="1">
    <source>
        <dbReference type="PROSITE" id="PS01124"/>
    </source>
</evidence>
<dbReference type="InterPro" id="IPR000182">
    <property type="entry name" value="GNAT_dom"/>
</dbReference>
<dbReference type="PANTHER" id="PTHR31143:SF2">
    <property type="entry name" value="FR47-LIKE DOMAIN-CONTAINING PROTEIN-RELATED"/>
    <property type="match status" value="1"/>
</dbReference>
<dbReference type="Pfam" id="PF12746">
    <property type="entry name" value="GNAT_acetyltran"/>
    <property type="match status" value="1"/>
</dbReference>
<dbReference type="RefSeq" id="WP_010860965.1">
    <property type="nucleotide sequence ID" value="NZ_KB933406.1"/>
</dbReference>
<reference evidence="3 4" key="1">
    <citation type="submission" date="2013-04" db="EMBL/GenBank/DDBJ databases">
        <title>Draft genome of the heavy metal tolerant bacterium Lysinibacillus sphaericus strain OT4b.31.</title>
        <authorList>
            <person name="Pena-Montenegro T.D."/>
            <person name="Dussan J."/>
        </authorList>
    </citation>
    <scope>NUCLEOTIDE SEQUENCE [LARGE SCALE GENOMIC DNA]</scope>
    <source>
        <strain evidence="3 4">OT4b.31</strain>
    </source>
</reference>
<protein>
    <recommendedName>
        <fullName evidence="5">Acetyltransferase</fullName>
    </recommendedName>
</protein>
<dbReference type="EMBL" id="AQPX01000031">
    <property type="protein sequence ID" value="EON70614.1"/>
    <property type="molecule type" value="Genomic_DNA"/>
</dbReference>
<dbReference type="InterPro" id="IPR027365">
    <property type="entry name" value="GNAT_acetyltra_YdfB-like"/>
</dbReference>
<dbReference type="PATRIC" id="fig|1285586.5.peg.4235"/>
<dbReference type="OrthoDB" id="7054616at2"/>
<evidence type="ECO:0000259" key="2">
    <source>
        <dbReference type="PROSITE" id="PS51186"/>
    </source>
</evidence>